<sequence length="264" mass="28478">MTVGHVTTPLRAQPHDIGAPRQKELILGETFDMLEDDGTWAFGQCARDGYVGYVVRAALVEPTVTATHVIAARQSLLIDHPRIRNADEPLPLSFGTRVEVLESVDDFASVLIPFTFDDRDAHKTTTGGYLPLAHLRPLDQHEPDPVAVAERFLGTPYHWGGDSGFGIDCSGLVQAALIACGIACPRDSDQQITLGEAATGPTRRGDLIFWKGHVAMALDEQVMIHASAHRMAVVQEGIEAAAARIAAQGDGPIIARRRITPPRG</sequence>
<dbReference type="InterPro" id="IPR038765">
    <property type="entry name" value="Papain-like_cys_pep_sf"/>
</dbReference>
<name>A0A5D0RNY2_9RHOB</name>
<dbReference type="Gene3D" id="3.90.1720.10">
    <property type="entry name" value="endopeptidase domain like (from Nostoc punctiforme)"/>
    <property type="match status" value="1"/>
</dbReference>
<dbReference type="SUPFAM" id="SSF54001">
    <property type="entry name" value="Cysteine proteinases"/>
    <property type="match status" value="1"/>
</dbReference>
<feature type="domain" description="NlpC/P60" evidence="5">
    <location>
        <begin position="139"/>
        <end position="260"/>
    </location>
</feature>
<keyword evidence="4" id="KW-0788">Thiol protease</keyword>
<dbReference type="Proteomes" id="UP000322080">
    <property type="component" value="Unassembled WGS sequence"/>
</dbReference>
<protein>
    <submittedName>
        <fullName evidence="6">NlpC/P60 family protein</fullName>
    </submittedName>
</protein>
<dbReference type="AlphaFoldDB" id="A0A5D0RNY2"/>
<dbReference type="Pfam" id="PF00877">
    <property type="entry name" value="NLPC_P60"/>
    <property type="match status" value="1"/>
</dbReference>
<evidence type="ECO:0000313" key="7">
    <source>
        <dbReference type="Proteomes" id="UP000322080"/>
    </source>
</evidence>
<evidence type="ECO:0000313" key="6">
    <source>
        <dbReference type="EMBL" id="TYB82585.1"/>
    </source>
</evidence>
<reference evidence="6 7" key="1">
    <citation type="submission" date="2019-08" db="EMBL/GenBank/DDBJ databases">
        <title>Identification of a novel species of the genus Boseongicola.</title>
        <authorList>
            <person name="Zhang X.-Q."/>
        </authorList>
    </citation>
    <scope>NUCLEOTIDE SEQUENCE [LARGE SCALE GENOMIC DNA]</scope>
    <source>
        <strain evidence="6 7">HY14</strain>
    </source>
</reference>
<gene>
    <name evidence="6" type="ORF">FVF75_04620</name>
</gene>
<dbReference type="GO" id="GO:0006508">
    <property type="term" value="P:proteolysis"/>
    <property type="evidence" value="ECO:0007669"/>
    <property type="project" value="UniProtKB-KW"/>
</dbReference>
<organism evidence="6 7">
    <name type="scientific">Maritimibacter fusiformis</name>
    <dbReference type="NCBI Taxonomy" id="2603819"/>
    <lineage>
        <taxon>Bacteria</taxon>
        <taxon>Pseudomonadati</taxon>
        <taxon>Pseudomonadota</taxon>
        <taxon>Alphaproteobacteria</taxon>
        <taxon>Rhodobacterales</taxon>
        <taxon>Roseobacteraceae</taxon>
        <taxon>Maritimibacter</taxon>
    </lineage>
</organism>
<dbReference type="PANTHER" id="PTHR47359:SF3">
    <property type="entry name" value="NLP_P60 DOMAIN-CONTAINING PROTEIN-RELATED"/>
    <property type="match status" value="1"/>
</dbReference>
<keyword evidence="3" id="KW-0378">Hydrolase</keyword>
<keyword evidence="2" id="KW-0645">Protease</keyword>
<dbReference type="EMBL" id="VSIY01000004">
    <property type="protein sequence ID" value="TYB82585.1"/>
    <property type="molecule type" value="Genomic_DNA"/>
</dbReference>
<dbReference type="InterPro" id="IPR000064">
    <property type="entry name" value="NLP_P60_dom"/>
</dbReference>
<dbReference type="Pfam" id="PF18348">
    <property type="entry name" value="SH3_16"/>
    <property type="match status" value="1"/>
</dbReference>
<evidence type="ECO:0000259" key="5">
    <source>
        <dbReference type="PROSITE" id="PS51935"/>
    </source>
</evidence>
<proteinExistence type="inferred from homology"/>
<evidence type="ECO:0000256" key="1">
    <source>
        <dbReference type="ARBA" id="ARBA00007074"/>
    </source>
</evidence>
<comment type="caution">
    <text evidence="6">The sequence shown here is derived from an EMBL/GenBank/DDBJ whole genome shotgun (WGS) entry which is preliminary data.</text>
</comment>
<dbReference type="PROSITE" id="PS51935">
    <property type="entry name" value="NLPC_P60"/>
    <property type="match status" value="1"/>
</dbReference>
<evidence type="ECO:0000256" key="4">
    <source>
        <dbReference type="ARBA" id="ARBA00022807"/>
    </source>
</evidence>
<dbReference type="InterPro" id="IPR051794">
    <property type="entry name" value="PG_Endopeptidase_C40"/>
</dbReference>
<dbReference type="PANTHER" id="PTHR47359">
    <property type="entry name" value="PEPTIDOGLYCAN DL-ENDOPEPTIDASE CWLO"/>
    <property type="match status" value="1"/>
</dbReference>
<dbReference type="GO" id="GO:0008234">
    <property type="term" value="F:cysteine-type peptidase activity"/>
    <property type="evidence" value="ECO:0007669"/>
    <property type="project" value="UniProtKB-KW"/>
</dbReference>
<dbReference type="InterPro" id="IPR041382">
    <property type="entry name" value="SH3_16"/>
</dbReference>
<accession>A0A5D0RNY2</accession>
<evidence type="ECO:0000256" key="2">
    <source>
        <dbReference type="ARBA" id="ARBA00022670"/>
    </source>
</evidence>
<evidence type="ECO:0000256" key="3">
    <source>
        <dbReference type="ARBA" id="ARBA00022801"/>
    </source>
</evidence>
<comment type="similarity">
    <text evidence="1">Belongs to the peptidase C40 family.</text>
</comment>
<keyword evidence="7" id="KW-1185">Reference proteome</keyword>